<dbReference type="PANTHER" id="PTHR47683:SF2">
    <property type="entry name" value="RNA-BINDING S4 DOMAIN-CONTAINING PROTEIN"/>
    <property type="match status" value="1"/>
</dbReference>
<feature type="domain" description="RNA-binding S4" evidence="11">
    <location>
        <begin position="11"/>
        <end position="70"/>
    </location>
</feature>
<dbReference type="AlphaFoldDB" id="A0AAE3NAB6"/>
<evidence type="ECO:0000256" key="7">
    <source>
        <dbReference type="ARBA" id="ARBA00042843"/>
    </source>
</evidence>
<dbReference type="SUPFAM" id="SSF55174">
    <property type="entry name" value="Alpha-L RNA-binding motif"/>
    <property type="match status" value="1"/>
</dbReference>
<dbReference type="EMBL" id="JAQIPB010000007">
    <property type="protein sequence ID" value="MDA7417858.1"/>
    <property type="molecule type" value="Genomic_DNA"/>
</dbReference>
<dbReference type="EC" id="5.4.99.21" evidence="3"/>
<dbReference type="CDD" id="cd00165">
    <property type="entry name" value="S4"/>
    <property type="match status" value="1"/>
</dbReference>
<dbReference type="Proteomes" id="UP001212602">
    <property type="component" value="Unassembled WGS sequence"/>
</dbReference>
<dbReference type="SUPFAM" id="SSF55120">
    <property type="entry name" value="Pseudouridine synthase"/>
    <property type="match status" value="1"/>
</dbReference>
<name>A0AAE3NAB6_9BURK</name>
<comment type="catalytic activity">
    <reaction evidence="2">
        <text>uridine(2604) in 23S rRNA = pseudouridine(2604) in 23S rRNA</text>
        <dbReference type="Rhea" id="RHEA:38875"/>
        <dbReference type="Rhea" id="RHEA-COMP:10093"/>
        <dbReference type="Rhea" id="RHEA-COMP:10094"/>
        <dbReference type="ChEBI" id="CHEBI:65314"/>
        <dbReference type="ChEBI" id="CHEBI:65315"/>
        <dbReference type="EC" id="5.4.99.21"/>
    </reaction>
</comment>
<reference evidence="12" key="1">
    <citation type="submission" date="2023-01" db="EMBL/GenBank/DDBJ databases">
        <title>Xenophilus mangrovi sp. nov., isolated from soil of Mangrove nature reserve.</title>
        <authorList>
            <person name="Xu S."/>
            <person name="Liu Z."/>
            <person name="Xu Y."/>
        </authorList>
    </citation>
    <scope>NUCLEOTIDE SEQUENCE</scope>
    <source>
        <strain evidence="12">YW8</strain>
    </source>
</reference>
<dbReference type="InterPro" id="IPR036986">
    <property type="entry name" value="S4_RNA-bd_sf"/>
</dbReference>
<accession>A0AAE3NAB6</accession>
<evidence type="ECO:0000313" key="13">
    <source>
        <dbReference type="Proteomes" id="UP001212602"/>
    </source>
</evidence>
<evidence type="ECO:0000256" key="8">
    <source>
        <dbReference type="ARBA" id="ARBA00042890"/>
    </source>
</evidence>
<dbReference type="InterPro" id="IPR002942">
    <property type="entry name" value="S4_RNA-bd"/>
</dbReference>
<evidence type="ECO:0000256" key="1">
    <source>
        <dbReference type="ARBA" id="ARBA00036390"/>
    </source>
</evidence>
<dbReference type="RefSeq" id="WP_271429093.1">
    <property type="nucleotide sequence ID" value="NZ_JAQIPB010000007.1"/>
</dbReference>
<dbReference type="InterPro" id="IPR050343">
    <property type="entry name" value="RsuA_PseudoU_synthase"/>
</dbReference>
<sequence>MQEDPSSEAGERLAKRVAAQLHCSRREAEQLVAQGAVTVDGEAATQPQQRVRPEQHVAVAPGARPQAMAPATLLVHKPAGLDWEAPGFWARLQRDAHDALHGRPAVPGLFMGQRCVAPLGPQESGLLVFSQVPGVARRLLDDAPLVEHEFSVELGAAVAPDQLARLRPARASISRQTEELTGLRVVLHGPEPGQIAALCQRAGLAPILALRRLRIGRLSMAGLAPGHWRCLRTQERF</sequence>
<evidence type="ECO:0000256" key="6">
    <source>
        <dbReference type="ARBA" id="ARBA00041697"/>
    </source>
</evidence>
<dbReference type="PROSITE" id="PS50889">
    <property type="entry name" value="S4"/>
    <property type="match status" value="1"/>
</dbReference>
<evidence type="ECO:0000256" key="9">
    <source>
        <dbReference type="ARBA" id="ARBA00043147"/>
    </source>
</evidence>
<dbReference type="GO" id="GO:0001522">
    <property type="term" value="P:pseudouridine synthesis"/>
    <property type="evidence" value="ECO:0007669"/>
    <property type="project" value="InterPro"/>
</dbReference>
<comment type="catalytic activity">
    <reaction evidence="1">
        <text>uridine(35) in tRNA(Tyr) = pseudouridine(35) in tRNA(Tyr)</text>
        <dbReference type="Rhea" id="RHEA:60556"/>
        <dbReference type="Rhea" id="RHEA-COMP:15607"/>
        <dbReference type="Rhea" id="RHEA-COMP:15608"/>
        <dbReference type="ChEBI" id="CHEBI:65314"/>
        <dbReference type="ChEBI" id="CHEBI:65315"/>
    </reaction>
</comment>
<comment type="caution">
    <text evidence="12">The sequence shown here is derived from an EMBL/GenBank/DDBJ whole genome shotgun (WGS) entry which is preliminary data.</text>
</comment>
<evidence type="ECO:0000256" key="3">
    <source>
        <dbReference type="ARBA" id="ARBA00038922"/>
    </source>
</evidence>
<evidence type="ECO:0000313" key="12">
    <source>
        <dbReference type="EMBL" id="MDA7417858.1"/>
    </source>
</evidence>
<evidence type="ECO:0000256" key="5">
    <source>
        <dbReference type="ARBA" id="ARBA00041420"/>
    </source>
</evidence>
<keyword evidence="10" id="KW-0694">RNA-binding</keyword>
<evidence type="ECO:0000259" key="11">
    <source>
        <dbReference type="SMART" id="SM00363"/>
    </source>
</evidence>
<evidence type="ECO:0000256" key="10">
    <source>
        <dbReference type="PROSITE-ProRule" id="PRU00182"/>
    </source>
</evidence>
<dbReference type="Gene3D" id="3.10.290.10">
    <property type="entry name" value="RNA-binding S4 domain"/>
    <property type="match status" value="1"/>
</dbReference>
<organism evidence="12 13">
    <name type="scientific">Xenophilus arseniciresistens</name>
    <dbReference type="NCBI Taxonomy" id="1283306"/>
    <lineage>
        <taxon>Bacteria</taxon>
        <taxon>Pseudomonadati</taxon>
        <taxon>Pseudomonadota</taxon>
        <taxon>Betaproteobacteria</taxon>
        <taxon>Burkholderiales</taxon>
        <taxon>Comamonadaceae</taxon>
        <taxon>Xenophilus</taxon>
    </lineage>
</organism>
<evidence type="ECO:0000256" key="2">
    <source>
        <dbReference type="ARBA" id="ARBA00036535"/>
    </source>
</evidence>
<dbReference type="PANTHER" id="PTHR47683">
    <property type="entry name" value="PSEUDOURIDINE SYNTHASE FAMILY PROTEIN-RELATED"/>
    <property type="match status" value="1"/>
</dbReference>
<dbReference type="GO" id="GO:0003723">
    <property type="term" value="F:RNA binding"/>
    <property type="evidence" value="ECO:0007669"/>
    <property type="project" value="UniProtKB-KW"/>
</dbReference>
<dbReference type="GO" id="GO:0160138">
    <property type="term" value="F:23S rRNA pseudouridine(2604) synthase activity"/>
    <property type="evidence" value="ECO:0007669"/>
    <property type="project" value="UniProtKB-EC"/>
</dbReference>
<gene>
    <name evidence="12" type="ORF">PGB34_15955</name>
</gene>
<keyword evidence="13" id="KW-1185">Reference proteome</keyword>
<dbReference type="GO" id="GO:0006396">
    <property type="term" value="P:RNA processing"/>
    <property type="evidence" value="ECO:0007669"/>
    <property type="project" value="UniProtKB-ARBA"/>
</dbReference>
<dbReference type="SMART" id="SM00363">
    <property type="entry name" value="S4"/>
    <property type="match status" value="1"/>
</dbReference>
<dbReference type="InterPro" id="IPR020103">
    <property type="entry name" value="PsdUridine_synth_cat_dom_sf"/>
</dbReference>
<evidence type="ECO:0000256" key="4">
    <source>
        <dbReference type="ARBA" id="ARBA00039989"/>
    </source>
</evidence>
<dbReference type="Gene3D" id="3.30.2350.10">
    <property type="entry name" value="Pseudouridine synthase"/>
    <property type="match status" value="1"/>
</dbReference>
<protein>
    <recommendedName>
        <fullName evidence="4">Dual-specificity RNA pseudouridine synthase RluF</fullName>
        <ecNumber evidence="3">5.4.99.21</ecNumber>
    </recommendedName>
    <alternativeName>
        <fullName evidence="6">23S rRNA pseudouridine(2604) synthase</fullName>
    </alternativeName>
    <alternativeName>
        <fullName evidence="8">Ribosomal large subunit pseudouridine synthase F</fullName>
    </alternativeName>
    <alternativeName>
        <fullName evidence="7">rRNA pseudouridylate synthase F</fullName>
    </alternativeName>
    <alternativeName>
        <fullName evidence="9">rRNA-uridine isomerase F</fullName>
    </alternativeName>
    <alternativeName>
        <fullName evidence="5">tRNA(Tyr) pseudouridine(35) synthase</fullName>
    </alternativeName>
</protein>
<proteinExistence type="predicted"/>
<dbReference type="Pfam" id="PF01479">
    <property type="entry name" value="S4"/>
    <property type="match status" value="1"/>
</dbReference>